<dbReference type="Proteomes" id="UP000830671">
    <property type="component" value="Chromosome 3"/>
</dbReference>
<dbReference type="KEGG" id="clup:CLUP02_06770"/>
<sequence>MLTVTPPGEYWESRRICIRPRSRLAPYRSIEFPSTPDRLVTATCTTFTAKAPMLQRARPIIRPERQVHWLISTSNSASNHGDIRDRIEEGPRMALLMSEEKRREDVRMRTPAARLRGTSLESLSPCAETLPFFDATSKIHGLLRRLLDRFNLLVFAFNSCATMPIDPANDP</sequence>
<accession>A0A9Q8SPQ6</accession>
<name>A0A9Q8SPQ6_9PEZI</name>
<keyword evidence="2" id="KW-1185">Reference proteome</keyword>
<dbReference type="RefSeq" id="XP_049142910.1">
    <property type="nucleotide sequence ID" value="XM_049285767.1"/>
</dbReference>
<protein>
    <submittedName>
        <fullName evidence="1">Uncharacterized protein</fullName>
    </submittedName>
</protein>
<evidence type="ECO:0000313" key="2">
    <source>
        <dbReference type="Proteomes" id="UP000830671"/>
    </source>
</evidence>
<evidence type="ECO:0000313" key="1">
    <source>
        <dbReference type="EMBL" id="UQC81284.1"/>
    </source>
</evidence>
<dbReference type="EMBL" id="CP019475">
    <property type="protein sequence ID" value="UQC81284.1"/>
    <property type="molecule type" value="Genomic_DNA"/>
</dbReference>
<gene>
    <name evidence="1" type="ORF">CLUP02_06770</name>
</gene>
<reference evidence="1" key="1">
    <citation type="journal article" date="2021" name="Mol. Plant Microbe Interact.">
        <title>Complete Genome Sequence of the Plant-Pathogenic Fungus Colletotrichum lupini.</title>
        <authorList>
            <person name="Baroncelli R."/>
            <person name="Pensec F."/>
            <person name="Da Lio D."/>
            <person name="Boufleur T."/>
            <person name="Vicente I."/>
            <person name="Sarrocco S."/>
            <person name="Picot A."/>
            <person name="Baraldi E."/>
            <person name="Sukno S."/>
            <person name="Thon M."/>
            <person name="Le Floch G."/>
        </authorList>
    </citation>
    <scope>NUCLEOTIDE SEQUENCE</scope>
    <source>
        <strain evidence="1">IMI 504893</strain>
    </source>
</reference>
<dbReference type="GeneID" id="73340777"/>
<organism evidence="1 2">
    <name type="scientific">Colletotrichum lupini</name>
    <dbReference type="NCBI Taxonomy" id="145971"/>
    <lineage>
        <taxon>Eukaryota</taxon>
        <taxon>Fungi</taxon>
        <taxon>Dikarya</taxon>
        <taxon>Ascomycota</taxon>
        <taxon>Pezizomycotina</taxon>
        <taxon>Sordariomycetes</taxon>
        <taxon>Hypocreomycetidae</taxon>
        <taxon>Glomerellales</taxon>
        <taxon>Glomerellaceae</taxon>
        <taxon>Colletotrichum</taxon>
        <taxon>Colletotrichum acutatum species complex</taxon>
    </lineage>
</organism>
<proteinExistence type="predicted"/>
<dbReference type="AlphaFoldDB" id="A0A9Q8SPQ6"/>